<feature type="transmembrane region" description="Helical" evidence="7">
    <location>
        <begin position="158"/>
        <end position="180"/>
    </location>
</feature>
<dbReference type="PANTHER" id="PTHR30250:SF28">
    <property type="entry name" value="POLYSACCHARIDE BIOSYNTHESIS PROTEIN"/>
    <property type="match status" value="1"/>
</dbReference>
<feature type="transmembrane region" description="Helical" evidence="7">
    <location>
        <begin position="325"/>
        <end position="351"/>
    </location>
</feature>
<feature type="transmembrane region" description="Helical" evidence="7">
    <location>
        <begin position="124"/>
        <end position="146"/>
    </location>
</feature>
<feature type="region of interest" description="Disordered" evidence="6">
    <location>
        <begin position="1"/>
        <end position="47"/>
    </location>
</feature>
<dbReference type="GO" id="GO:0005886">
    <property type="term" value="C:plasma membrane"/>
    <property type="evidence" value="ECO:0007669"/>
    <property type="project" value="UniProtKB-SubCell"/>
</dbReference>
<feature type="transmembrane region" description="Helical" evidence="7">
    <location>
        <begin position="455"/>
        <end position="475"/>
    </location>
</feature>
<dbReference type="Pfam" id="PF13440">
    <property type="entry name" value="Polysacc_synt_3"/>
    <property type="match status" value="1"/>
</dbReference>
<feature type="compositionally biased region" description="Basic and acidic residues" evidence="6">
    <location>
        <begin position="1"/>
        <end position="10"/>
    </location>
</feature>
<feature type="transmembrane region" description="Helical" evidence="7">
    <location>
        <begin position="81"/>
        <end position="104"/>
    </location>
</feature>
<keyword evidence="4 7" id="KW-1133">Transmembrane helix</keyword>
<dbReference type="eggNOG" id="arCOG02209">
    <property type="taxonomic scope" value="Archaea"/>
</dbReference>
<evidence type="ECO:0000313" key="9">
    <source>
        <dbReference type="Proteomes" id="UP000017840"/>
    </source>
</evidence>
<comment type="subcellular location">
    <subcellularLocation>
        <location evidence="1">Cell membrane</location>
        <topology evidence="1">Multi-pass membrane protein</topology>
    </subcellularLocation>
</comment>
<dbReference type="OrthoDB" id="112053at2157"/>
<dbReference type="EMBL" id="ASGZ01000068">
    <property type="protein sequence ID" value="ESP86927.1"/>
    <property type="molecule type" value="Genomic_DNA"/>
</dbReference>
<reference evidence="8 9" key="1">
    <citation type="journal article" date="2013" name="Genome Announc.">
        <title>Draft Genome Sequence of 'Candidatus Halobonum tyrrellensis' Strain G22, Isolated from the Hypersaline Waters of Lake Tyrrell, Australia.</title>
        <authorList>
            <person name="Ugalde J.A."/>
            <person name="Narasingarao P."/>
            <person name="Kuo S."/>
            <person name="Podell S."/>
            <person name="Allen E.E."/>
        </authorList>
    </citation>
    <scope>NUCLEOTIDE SEQUENCE [LARGE SCALE GENOMIC DNA]</scope>
    <source>
        <strain evidence="8 9">G22</strain>
    </source>
</reference>
<protein>
    <submittedName>
        <fullName evidence="8">Membrane protein</fullName>
    </submittedName>
</protein>
<dbReference type="RefSeq" id="WP_023395915.1">
    <property type="nucleotide sequence ID" value="NZ_ASGZ01000068.1"/>
</dbReference>
<feature type="transmembrane region" description="Helical" evidence="7">
    <location>
        <begin position="396"/>
        <end position="416"/>
    </location>
</feature>
<feature type="transmembrane region" description="Helical" evidence="7">
    <location>
        <begin position="54"/>
        <end position="75"/>
    </location>
</feature>
<dbReference type="PANTHER" id="PTHR30250">
    <property type="entry name" value="PST FAMILY PREDICTED COLANIC ACID TRANSPORTER"/>
    <property type="match status" value="1"/>
</dbReference>
<dbReference type="Proteomes" id="UP000017840">
    <property type="component" value="Unassembled WGS sequence"/>
</dbReference>
<name>V4IUQ5_9EURY</name>
<feature type="transmembrane region" description="Helical" evidence="7">
    <location>
        <begin position="422"/>
        <end position="443"/>
    </location>
</feature>
<evidence type="ECO:0000256" key="6">
    <source>
        <dbReference type="SAM" id="MobiDB-lite"/>
    </source>
</evidence>
<evidence type="ECO:0000256" key="4">
    <source>
        <dbReference type="ARBA" id="ARBA00022989"/>
    </source>
</evidence>
<dbReference type="AlphaFoldDB" id="V4IUQ5"/>
<comment type="caution">
    <text evidence="8">The sequence shown here is derived from an EMBL/GenBank/DDBJ whole genome shotgun (WGS) entry which is preliminary data.</text>
</comment>
<dbReference type="InterPro" id="IPR050833">
    <property type="entry name" value="Poly_Biosynth_Transport"/>
</dbReference>
<feature type="compositionally biased region" description="Acidic residues" evidence="6">
    <location>
        <begin position="26"/>
        <end position="45"/>
    </location>
</feature>
<sequence>MADDRERGDALDADATDGSSGTALADEADDGGDGEEPDDTDDGDDAASAGRSGVALFVARAGVQALGFLGVIYFARELGAAGLGVFFTFQTVISVLGIAVEVGVPGAVVKRVSQADDTAERGTYLTGGLLLTGASFALVSAALFVVRGQVGSYVGYPAAAALAALVLGMKAGTSVVMGTLRGERRVTASAGAELVGQVVRLGVSVGLLVEGFGVVGLMYGVAVGTGARAVAAYVASDTRPGRPTRESLRRLWNWSGYTVGMEVSTLAYNWADTLVLAAVASKAVVGVYEAAWQLSAVSLLAAQAIGVTLAPNVTKWHENGEDDRVANALTTGVTFALTPVVPGLVGAALLGDAVLSVLYGFESGHRVLVLLFAGQIAGAVKNVTQNVLFGVNRPETVFWTNMLSLAGNVVLNLVLIPRYGPIGAAVATASTATLAAASQIALLRRSVAVRADWRGLAWQTGAALAMGGVVFAGASRLPTETVPGLVGLVAVGAAVFGVGMLANGRLRDRLRVVSPW</sequence>
<keyword evidence="5 7" id="KW-0472">Membrane</keyword>
<keyword evidence="3 7" id="KW-0812">Transmembrane</keyword>
<feature type="transmembrane region" description="Helical" evidence="7">
    <location>
        <begin position="481"/>
        <end position="502"/>
    </location>
</feature>
<keyword evidence="9" id="KW-1185">Reference proteome</keyword>
<evidence type="ECO:0000256" key="3">
    <source>
        <dbReference type="ARBA" id="ARBA00022692"/>
    </source>
</evidence>
<evidence type="ECO:0000256" key="5">
    <source>
        <dbReference type="ARBA" id="ARBA00023136"/>
    </source>
</evidence>
<feature type="transmembrane region" description="Helical" evidence="7">
    <location>
        <begin position="363"/>
        <end position="384"/>
    </location>
</feature>
<evidence type="ECO:0000313" key="8">
    <source>
        <dbReference type="EMBL" id="ESP86927.1"/>
    </source>
</evidence>
<gene>
    <name evidence="8" type="ORF">K933_16737</name>
</gene>
<dbReference type="PATRIC" id="fig|1324957.4.peg.3401"/>
<evidence type="ECO:0000256" key="2">
    <source>
        <dbReference type="ARBA" id="ARBA00022475"/>
    </source>
</evidence>
<proteinExistence type="predicted"/>
<evidence type="ECO:0000256" key="7">
    <source>
        <dbReference type="SAM" id="Phobius"/>
    </source>
</evidence>
<organism evidence="8 9">
    <name type="scientific">Candidatus Halobonum tyrrellensis G22</name>
    <dbReference type="NCBI Taxonomy" id="1324957"/>
    <lineage>
        <taxon>Archaea</taxon>
        <taxon>Methanobacteriati</taxon>
        <taxon>Methanobacteriota</taxon>
        <taxon>Stenosarchaea group</taxon>
        <taxon>Halobacteria</taxon>
        <taxon>Halobacteriales</taxon>
        <taxon>Haloferacaceae</taxon>
        <taxon>Candidatus Halobonum</taxon>
    </lineage>
</organism>
<dbReference type="STRING" id="1324957.K933_16737"/>
<accession>V4IUQ5</accession>
<evidence type="ECO:0000256" key="1">
    <source>
        <dbReference type="ARBA" id="ARBA00004651"/>
    </source>
</evidence>
<keyword evidence="2" id="KW-1003">Cell membrane</keyword>